<dbReference type="Proteomes" id="UP000325945">
    <property type="component" value="Unassembled WGS sequence"/>
</dbReference>
<sequence>MDTFHFATCRGLSPRVKLVQVSYISSKRCTRHCILTFHYDGGNASLTVDHFNRLSQQNQRGKLIWIENDAPQVQDSTLYSPNYTCPNLGDIAYEVNASDYPDVTHSCCGFINGFIEKYTKNKYLLHSDITSTQHDDLRGQETVSGHSAQ</sequence>
<protein>
    <submittedName>
        <fullName evidence="1">Uncharacterized protein</fullName>
    </submittedName>
</protein>
<dbReference type="EMBL" id="ML741764">
    <property type="protein sequence ID" value="KAE8332959.1"/>
    <property type="molecule type" value="Genomic_DNA"/>
</dbReference>
<organism evidence="1 2">
    <name type="scientific">Aspergillus sergii</name>
    <dbReference type="NCBI Taxonomy" id="1034303"/>
    <lineage>
        <taxon>Eukaryota</taxon>
        <taxon>Fungi</taxon>
        <taxon>Dikarya</taxon>
        <taxon>Ascomycota</taxon>
        <taxon>Pezizomycotina</taxon>
        <taxon>Eurotiomycetes</taxon>
        <taxon>Eurotiomycetidae</taxon>
        <taxon>Eurotiales</taxon>
        <taxon>Aspergillaceae</taxon>
        <taxon>Aspergillus</taxon>
        <taxon>Aspergillus subgen. Circumdati</taxon>
    </lineage>
</organism>
<evidence type="ECO:0000313" key="1">
    <source>
        <dbReference type="EMBL" id="KAE8332959.1"/>
    </source>
</evidence>
<accession>A0A5N6XLF5</accession>
<keyword evidence="2" id="KW-1185">Reference proteome</keyword>
<name>A0A5N6XLF5_9EURO</name>
<evidence type="ECO:0000313" key="2">
    <source>
        <dbReference type="Proteomes" id="UP000325945"/>
    </source>
</evidence>
<dbReference type="AlphaFoldDB" id="A0A5N6XLF5"/>
<proteinExistence type="predicted"/>
<gene>
    <name evidence="1" type="ORF">BDV39DRAFT_199962</name>
</gene>
<reference evidence="2" key="1">
    <citation type="submission" date="2019-04" db="EMBL/GenBank/DDBJ databases">
        <title>Friends and foes A comparative genomics studyof 23 Aspergillus species from section Flavi.</title>
        <authorList>
            <consortium name="DOE Joint Genome Institute"/>
            <person name="Kjaerbolling I."/>
            <person name="Vesth T."/>
            <person name="Frisvad J.C."/>
            <person name="Nybo J.L."/>
            <person name="Theobald S."/>
            <person name="Kildgaard S."/>
            <person name="Isbrandt T."/>
            <person name="Kuo A."/>
            <person name="Sato A."/>
            <person name="Lyhne E.K."/>
            <person name="Kogle M.E."/>
            <person name="Wiebenga A."/>
            <person name="Kun R.S."/>
            <person name="Lubbers R.J."/>
            <person name="Makela M.R."/>
            <person name="Barry K."/>
            <person name="Chovatia M."/>
            <person name="Clum A."/>
            <person name="Daum C."/>
            <person name="Haridas S."/>
            <person name="He G."/>
            <person name="LaButti K."/>
            <person name="Lipzen A."/>
            <person name="Mondo S."/>
            <person name="Riley R."/>
            <person name="Salamov A."/>
            <person name="Simmons B.A."/>
            <person name="Magnuson J.K."/>
            <person name="Henrissat B."/>
            <person name="Mortensen U.H."/>
            <person name="Larsen T.O."/>
            <person name="Devries R.P."/>
            <person name="Grigoriev I.V."/>
            <person name="Machida M."/>
            <person name="Baker S.E."/>
            <person name="Andersen M.R."/>
        </authorList>
    </citation>
    <scope>NUCLEOTIDE SEQUENCE [LARGE SCALE GENOMIC DNA]</scope>
    <source>
        <strain evidence="2">CBS 130017</strain>
    </source>
</reference>